<accession>A0A1D3L163</accession>
<evidence type="ECO:0000313" key="3">
    <source>
        <dbReference type="Proteomes" id="UP000094707"/>
    </source>
</evidence>
<dbReference type="STRING" id="118062.MCBB_0666"/>
<proteinExistence type="predicted"/>
<feature type="transmembrane region" description="Helical" evidence="1">
    <location>
        <begin position="7"/>
        <end position="29"/>
    </location>
</feature>
<evidence type="ECO:0000313" key="2">
    <source>
        <dbReference type="EMBL" id="SCG85239.1"/>
    </source>
</evidence>
<sequence>MEKALKYGIIIVIIFFLAIFLLGFFFGFMDSMNQVQ</sequence>
<organism evidence="2 3">
    <name type="scientific">Methanobacterium congolense</name>
    <dbReference type="NCBI Taxonomy" id="118062"/>
    <lineage>
        <taxon>Archaea</taxon>
        <taxon>Methanobacteriati</taxon>
        <taxon>Methanobacteriota</taxon>
        <taxon>Methanomada group</taxon>
        <taxon>Methanobacteria</taxon>
        <taxon>Methanobacteriales</taxon>
        <taxon>Methanobacteriaceae</taxon>
        <taxon>Methanobacterium</taxon>
    </lineage>
</organism>
<dbReference type="PATRIC" id="fig|129848.4.peg.674"/>
<dbReference type="KEGG" id="mcub:MCBB_0666"/>
<name>A0A1D3L163_9EURY</name>
<protein>
    <submittedName>
        <fullName evidence="2">Region of a membrane-bound protein predicted to be embedded in the membrane</fullName>
    </submittedName>
</protein>
<dbReference type="Proteomes" id="UP000094707">
    <property type="component" value="Chromosome I"/>
</dbReference>
<evidence type="ECO:0000256" key="1">
    <source>
        <dbReference type="SAM" id="Phobius"/>
    </source>
</evidence>
<reference evidence="2 3" key="1">
    <citation type="submission" date="2016-08" db="EMBL/GenBank/DDBJ databases">
        <authorList>
            <person name="Seilhamer J.J."/>
        </authorList>
    </citation>
    <scope>NUCLEOTIDE SEQUENCE [LARGE SCALE GENOMIC DNA]</scope>
    <source>
        <strain evidence="2">Buetzberg</strain>
    </source>
</reference>
<keyword evidence="3" id="KW-1185">Reference proteome</keyword>
<gene>
    <name evidence="2" type="ORF">MCBB_0666</name>
</gene>
<dbReference type="EMBL" id="LT607756">
    <property type="protein sequence ID" value="SCG85239.1"/>
    <property type="molecule type" value="Genomic_DNA"/>
</dbReference>
<keyword evidence="1" id="KW-0472">Membrane</keyword>
<keyword evidence="1" id="KW-1133">Transmembrane helix</keyword>
<dbReference type="AlphaFoldDB" id="A0A1D3L163"/>
<keyword evidence="1" id="KW-0812">Transmembrane</keyword>